<reference evidence="9 10" key="1">
    <citation type="submission" date="2021-06" db="EMBL/GenBank/DDBJ databases">
        <authorList>
            <person name="Pan X."/>
        </authorList>
    </citation>
    <scope>NUCLEOTIDE SEQUENCE [LARGE SCALE GENOMIC DNA]</scope>
    <source>
        <strain evidence="9 10">4503</strain>
    </source>
</reference>
<protein>
    <submittedName>
        <fullName evidence="9">ABC transporter permease</fullName>
    </submittedName>
</protein>
<feature type="transmembrane region" description="Helical" evidence="7">
    <location>
        <begin position="596"/>
        <end position="620"/>
    </location>
</feature>
<organism evidence="9 10">
    <name type="scientific">Streptomyces niphimycinicus</name>
    <dbReference type="NCBI Taxonomy" id="2842201"/>
    <lineage>
        <taxon>Bacteria</taxon>
        <taxon>Bacillati</taxon>
        <taxon>Actinomycetota</taxon>
        <taxon>Actinomycetes</taxon>
        <taxon>Kitasatosporales</taxon>
        <taxon>Streptomycetaceae</taxon>
        <taxon>Streptomyces</taxon>
    </lineage>
</organism>
<dbReference type="EMBL" id="JAHLEM010000236">
    <property type="protein sequence ID" value="MBU3866579.1"/>
    <property type="molecule type" value="Genomic_DNA"/>
</dbReference>
<sequence length="669" mass="68300">MRALDRTTWTLTWRLARAGGRSGLLATGLAVAAAAISTALLLLCVAANLGFQQRADRIDWRNPLKSASPVAVEAVGTTFSGGTPVTVVDVARLPGRKAPAPPGMPRFPEPGQMWVSPALADLLHRLPADRHPVPGKPAGTLGRAALAHPGELVAVVGHKPDAAAVTAPRVDDPRRPGDTVTPTRVADFTGRPVTNGIGDQYLSLAKIATILVVVPLLVLGASSARLSVSRRDQRLAALRLIGATPGRIAGMTAAEAALTGAAGAALGTVGYGLLLPAAAKVPVAGGSWYAADLWVGLPVLLAVLAGVVGMVVVSALLGLRQVVVGPLGVARRSKPPRMSFLRVLVFVAVIGGYAWITDQNKSEVNGILVLFAVVFLALSAIGPWVVGVLGRIICASAQKPATLLAGRRLLDDPKSAWRTVSGLTLAGFVAGFFALFSVSGTSPWGHPDTLAVAVPKGGTAVVRQEAQQRLQDAGITATVGTSTDWVAMGVGKDTVQVTATVPGGAENLDRARTALVSLVPGQYPITGTDANWSGKLFAEDFSTATLVVLGVTFITAIASAGITAASSVLSHRRTYGLLRLTGTPLRTLDAARLEETLVPVAVLAGGAVLTGVFTAAPLTLDGGSSSFDAGGVALLAASFGLGLVGLLAASALSRPLLRSVTAQPGPHPE</sequence>
<name>A0ABS6CIA7_9ACTN</name>
<feature type="transmembrane region" description="Helical" evidence="7">
    <location>
        <begin position="207"/>
        <end position="228"/>
    </location>
</feature>
<feature type="transmembrane region" description="Helical" evidence="7">
    <location>
        <begin position="368"/>
        <end position="394"/>
    </location>
</feature>
<feature type="region of interest" description="Disordered" evidence="6">
    <location>
        <begin position="167"/>
        <end position="187"/>
    </location>
</feature>
<evidence type="ECO:0000256" key="1">
    <source>
        <dbReference type="ARBA" id="ARBA00004651"/>
    </source>
</evidence>
<comment type="caution">
    <text evidence="9">The sequence shown here is derived from an EMBL/GenBank/DDBJ whole genome shotgun (WGS) entry which is preliminary data.</text>
</comment>
<accession>A0ABS6CIA7</accession>
<evidence type="ECO:0000256" key="5">
    <source>
        <dbReference type="ARBA" id="ARBA00023136"/>
    </source>
</evidence>
<feature type="transmembrane region" description="Helical" evidence="7">
    <location>
        <begin position="546"/>
        <end position="569"/>
    </location>
</feature>
<keyword evidence="3 7" id="KW-0812">Transmembrane</keyword>
<evidence type="ECO:0000256" key="6">
    <source>
        <dbReference type="SAM" id="MobiDB-lite"/>
    </source>
</evidence>
<gene>
    <name evidence="9" type="ORF">KN815_21670</name>
</gene>
<evidence type="ECO:0000259" key="8">
    <source>
        <dbReference type="Pfam" id="PF02687"/>
    </source>
</evidence>
<evidence type="ECO:0000256" key="2">
    <source>
        <dbReference type="ARBA" id="ARBA00022475"/>
    </source>
</evidence>
<dbReference type="Pfam" id="PF02687">
    <property type="entry name" value="FtsX"/>
    <property type="match status" value="1"/>
</dbReference>
<evidence type="ECO:0000313" key="10">
    <source>
        <dbReference type="Proteomes" id="UP000720508"/>
    </source>
</evidence>
<feature type="domain" description="ABC3 transporter permease C-terminal" evidence="8">
    <location>
        <begin position="209"/>
        <end position="315"/>
    </location>
</feature>
<keyword evidence="5 7" id="KW-0472">Membrane</keyword>
<evidence type="ECO:0000256" key="4">
    <source>
        <dbReference type="ARBA" id="ARBA00022989"/>
    </source>
</evidence>
<evidence type="ECO:0000313" key="9">
    <source>
        <dbReference type="EMBL" id="MBU3866579.1"/>
    </source>
</evidence>
<evidence type="ECO:0000256" key="7">
    <source>
        <dbReference type="SAM" id="Phobius"/>
    </source>
</evidence>
<feature type="transmembrane region" description="Helical" evidence="7">
    <location>
        <begin position="293"/>
        <end position="319"/>
    </location>
</feature>
<dbReference type="Proteomes" id="UP000720508">
    <property type="component" value="Unassembled WGS sequence"/>
</dbReference>
<evidence type="ECO:0000256" key="3">
    <source>
        <dbReference type="ARBA" id="ARBA00022692"/>
    </source>
</evidence>
<proteinExistence type="predicted"/>
<keyword evidence="2" id="KW-1003">Cell membrane</keyword>
<feature type="transmembrane region" description="Helical" evidence="7">
    <location>
        <begin position="415"/>
        <end position="438"/>
    </location>
</feature>
<feature type="transmembrane region" description="Helical" evidence="7">
    <location>
        <begin position="632"/>
        <end position="652"/>
    </location>
</feature>
<feature type="transmembrane region" description="Helical" evidence="7">
    <location>
        <begin position="340"/>
        <end position="356"/>
    </location>
</feature>
<dbReference type="InterPro" id="IPR003838">
    <property type="entry name" value="ABC3_permease_C"/>
</dbReference>
<keyword evidence="10" id="KW-1185">Reference proteome</keyword>
<feature type="transmembrane region" description="Helical" evidence="7">
    <location>
        <begin position="248"/>
        <end position="273"/>
    </location>
</feature>
<keyword evidence="4 7" id="KW-1133">Transmembrane helix</keyword>
<comment type="subcellular location">
    <subcellularLocation>
        <location evidence="1">Cell membrane</location>
        <topology evidence="1">Multi-pass membrane protein</topology>
    </subcellularLocation>
</comment>